<evidence type="ECO:0000313" key="2">
    <source>
        <dbReference type="EMBL" id="KAI9165026.1"/>
    </source>
</evidence>
<reference evidence="2" key="1">
    <citation type="journal article" date="2022" name="Plant J.">
        <title>Strategies of tolerance reflected in two North American maple genomes.</title>
        <authorList>
            <person name="McEvoy S.L."/>
            <person name="Sezen U.U."/>
            <person name="Trouern-Trend A."/>
            <person name="McMahon S.M."/>
            <person name="Schaberg P.G."/>
            <person name="Yang J."/>
            <person name="Wegrzyn J.L."/>
            <person name="Swenson N.G."/>
        </authorList>
    </citation>
    <scope>NUCLEOTIDE SEQUENCE</scope>
    <source>
        <strain evidence="2">91603</strain>
    </source>
</reference>
<organism evidence="2 3">
    <name type="scientific">Acer negundo</name>
    <name type="common">Box elder</name>
    <dbReference type="NCBI Taxonomy" id="4023"/>
    <lineage>
        <taxon>Eukaryota</taxon>
        <taxon>Viridiplantae</taxon>
        <taxon>Streptophyta</taxon>
        <taxon>Embryophyta</taxon>
        <taxon>Tracheophyta</taxon>
        <taxon>Spermatophyta</taxon>
        <taxon>Magnoliopsida</taxon>
        <taxon>eudicotyledons</taxon>
        <taxon>Gunneridae</taxon>
        <taxon>Pentapetalae</taxon>
        <taxon>rosids</taxon>
        <taxon>malvids</taxon>
        <taxon>Sapindales</taxon>
        <taxon>Sapindaceae</taxon>
        <taxon>Hippocastanoideae</taxon>
        <taxon>Acereae</taxon>
        <taxon>Acer</taxon>
    </lineage>
</organism>
<feature type="domain" description="RNase H type-1" evidence="1">
    <location>
        <begin position="96"/>
        <end position="186"/>
    </location>
</feature>
<dbReference type="Gene3D" id="3.30.420.10">
    <property type="entry name" value="Ribonuclease H-like superfamily/Ribonuclease H"/>
    <property type="match status" value="1"/>
</dbReference>
<dbReference type="AlphaFoldDB" id="A0AAD5IHK6"/>
<dbReference type="PANTHER" id="PTHR47074">
    <property type="entry name" value="BNAC02G40300D PROTEIN"/>
    <property type="match status" value="1"/>
</dbReference>
<protein>
    <recommendedName>
        <fullName evidence="1">RNase H type-1 domain-containing protein</fullName>
    </recommendedName>
</protein>
<reference evidence="2" key="2">
    <citation type="submission" date="2023-02" db="EMBL/GenBank/DDBJ databases">
        <authorList>
            <person name="Swenson N.G."/>
            <person name="Wegrzyn J.L."/>
            <person name="Mcevoy S.L."/>
        </authorList>
    </citation>
    <scope>NUCLEOTIDE SEQUENCE</scope>
    <source>
        <strain evidence="2">91603</strain>
        <tissue evidence="2">Leaf</tissue>
    </source>
</reference>
<dbReference type="CDD" id="cd06222">
    <property type="entry name" value="RNase_H_like"/>
    <property type="match status" value="1"/>
</dbReference>
<keyword evidence="3" id="KW-1185">Reference proteome</keyword>
<evidence type="ECO:0000259" key="1">
    <source>
        <dbReference type="Pfam" id="PF13456"/>
    </source>
</evidence>
<dbReference type="InterPro" id="IPR044730">
    <property type="entry name" value="RNase_H-like_dom_plant"/>
</dbReference>
<name>A0AAD5IHK6_ACENE</name>
<dbReference type="InterPro" id="IPR052929">
    <property type="entry name" value="RNase_H-like_EbsB-rel"/>
</dbReference>
<dbReference type="InterPro" id="IPR002156">
    <property type="entry name" value="RNaseH_domain"/>
</dbReference>
<dbReference type="GO" id="GO:0004523">
    <property type="term" value="F:RNA-DNA hybrid ribonuclease activity"/>
    <property type="evidence" value="ECO:0007669"/>
    <property type="project" value="InterPro"/>
</dbReference>
<dbReference type="Proteomes" id="UP001064489">
    <property type="component" value="Chromosome 10"/>
</dbReference>
<dbReference type="EMBL" id="JAJSOW010000105">
    <property type="protein sequence ID" value="KAI9165026.1"/>
    <property type="molecule type" value="Genomic_DNA"/>
</dbReference>
<sequence length="218" mass="24087">MPGWHSCPFFNRLDSFRALDFLDRCLWIFSAGKTDGLSLFLAAAWYAWSYINLLFHGGSSAIPNLWAQAETFLRNFSLASLSPKVPGAPSQRAKCFNGLIEAETAELLAILEGVHLAISENLNPVIVEFDAFNAINLCSGKSLSRCEVDNIAQDVQDFIRESTNNISLCFSPRSCNLVAHNVAKWAIGNGSSIFWISSFPNWLCKQIKDDSCINLSAV</sequence>
<evidence type="ECO:0000313" key="3">
    <source>
        <dbReference type="Proteomes" id="UP001064489"/>
    </source>
</evidence>
<dbReference type="PANTHER" id="PTHR47074:SF11">
    <property type="entry name" value="REVERSE TRANSCRIPTASE-LIKE PROTEIN"/>
    <property type="match status" value="1"/>
</dbReference>
<dbReference type="InterPro" id="IPR036397">
    <property type="entry name" value="RNaseH_sf"/>
</dbReference>
<comment type="caution">
    <text evidence="2">The sequence shown here is derived from an EMBL/GenBank/DDBJ whole genome shotgun (WGS) entry which is preliminary data.</text>
</comment>
<dbReference type="GO" id="GO:0003676">
    <property type="term" value="F:nucleic acid binding"/>
    <property type="evidence" value="ECO:0007669"/>
    <property type="project" value="InterPro"/>
</dbReference>
<accession>A0AAD5IHK6</accession>
<proteinExistence type="predicted"/>
<gene>
    <name evidence="2" type="ORF">LWI28_006261</name>
</gene>
<dbReference type="Pfam" id="PF13456">
    <property type="entry name" value="RVT_3"/>
    <property type="match status" value="1"/>
</dbReference>